<accession>A0ACA9Y7Y2</accession>
<sequence length="280" mass="32068">MFKIGEDTLPIGYGLGTKWFKKSDELNTEITDSLIEAVKTGFTHIDLAEVYGNYAEFKAALPEILKLVPREKLFITDKFNPSVKDTDHTPLKHLKETLAYLGLEYVDLYLIHSPFVADHLTIESTWDECKTLKKEGLAKHIGVSNFAVKDLEKIDGVEANQIEFSPFLQAQTPGIVEYCQKSNILVEAYSSQTPVIQQDVNPELTEYLTKLSEKYGKSVGQINLRWVFDQGVLPVTTTNKVDRMKEYLDLDFKLTDEEVQKINELGAKTHIRKYWTDYYK</sequence>
<evidence type="ECO:0000313" key="1">
    <source>
        <dbReference type="EMBL" id="CAH6720972.1"/>
    </source>
</evidence>
<dbReference type="Proteomes" id="UP001152531">
    <property type="component" value="Unassembled WGS sequence"/>
</dbReference>
<organism evidence="1 2">
    <name type="scientific">[Candida] jaroonii</name>
    <dbReference type="NCBI Taxonomy" id="467808"/>
    <lineage>
        <taxon>Eukaryota</taxon>
        <taxon>Fungi</taxon>
        <taxon>Dikarya</taxon>
        <taxon>Ascomycota</taxon>
        <taxon>Saccharomycotina</taxon>
        <taxon>Pichiomycetes</taxon>
        <taxon>Debaryomycetaceae</taxon>
        <taxon>Yamadazyma</taxon>
    </lineage>
</organism>
<evidence type="ECO:0000313" key="2">
    <source>
        <dbReference type="Proteomes" id="UP001152531"/>
    </source>
</evidence>
<keyword evidence="2" id="KW-1185">Reference proteome</keyword>
<dbReference type="EMBL" id="CALSDN010000005">
    <property type="protein sequence ID" value="CAH6720972.1"/>
    <property type="molecule type" value="Genomic_DNA"/>
</dbReference>
<proteinExistence type="predicted"/>
<reference evidence="1" key="1">
    <citation type="submission" date="2022-06" db="EMBL/GenBank/DDBJ databases">
        <authorList>
            <person name="Legras J.-L."/>
            <person name="Devillers H."/>
            <person name="Grondin C."/>
        </authorList>
    </citation>
    <scope>NUCLEOTIDE SEQUENCE</scope>
    <source>
        <strain evidence="1">CLIB 1444</strain>
    </source>
</reference>
<protein>
    <submittedName>
        <fullName evidence="1">NADPH-dependent conjugated polyketone reductase C1</fullName>
    </submittedName>
</protein>
<gene>
    <name evidence="1" type="ORF">CLIB1444_05S00760</name>
</gene>
<name>A0ACA9Y7Y2_9ASCO</name>
<comment type="caution">
    <text evidence="1">The sequence shown here is derived from an EMBL/GenBank/DDBJ whole genome shotgun (WGS) entry which is preliminary data.</text>
</comment>